<keyword evidence="4" id="KW-0274">FAD</keyword>
<dbReference type="PANTHER" id="PTHR22912:SF151">
    <property type="entry name" value="DIHYDROLIPOYL DEHYDROGENASE, MITOCHONDRIAL"/>
    <property type="match status" value="1"/>
</dbReference>
<dbReference type="PIRSF" id="PIRSF000350">
    <property type="entry name" value="Mercury_reductase_MerA"/>
    <property type="match status" value="1"/>
</dbReference>
<feature type="domain" description="FAD/NAD(P)-binding" evidence="7">
    <location>
        <begin position="9"/>
        <end position="321"/>
    </location>
</feature>
<dbReference type="InterPro" id="IPR023753">
    <property type="entry name" value="FAD/NAD-binding_dom"/>
</dbReference>
<dbReference type="RefSeq" id="WP_276108364.1">
    <property type="nucleotide sequence ID" value="NZ_JARJBB010000004.1"/>
</dbReference>
<feature type="domain" description="Pyridine nucleotide-disulphide oxidoreductase dimerisation" evidence="6">
    <location>
        <begin position="361"/>
        <end position="467"/>
    </location>
</feature>
<evidence type="ECO:0000259" key="7">
    <source>
        <dbReference type="Pfam" id="PF07992"/>
    </source>
</evidence>
<evidence type="ECO:0000256" key="5">
    <source>
        <dbReference type="ARBA" id="ARBA00023027"/>
    </source>
</evidence>
<dbReference type="InterPro" id="IPR004099">
    <property type="entry name" value="Pyr_nucl-diS_OxRdtase_dimer"/>
</dbReference>
<reference evidence="8 9" key="1">
    <citation type="submission" date="2023-03" db="EMBL/GenBank/DDBJ databases">
        <title>Draft genome sequence of Streptomyces sp. K1PA1 isolated from peat swamp forest in Thailand.</title>
        <authorList>
            <person name="Klaysubun C."/>
            <person name="Duangmal K."/>
        </authorList>
    </citation>
    <scope>NUCLEOTIDE SEQUENCE [LARGE SCALE GENOMIC DNA]</scope>
    <source>
        <strain evidence="8 9">K1PA1</strain>
    </source>
</reference>
<keyword evidence="9" id="KW-1185">Reference proteome</keyword>
<dbReference type="InterPro" id="IPR001100">
    <property type="entry name" value="Pyr_nuc-diS_OxRdtase"/>
</dbReference>
<evidence type="ECO:0000256" key="1">
    <source>
        <dbReference type="ARBA" id="ARBA00001974"/>
    </source>
</evidence>
<dbReference type="PRINTS" id="PR00411">
    <property type="entry name" value="PNDRDTASEI"/>
</dbReference>
<dbReference type="SUPFAM" id="SSF51905">
    <property type="entry name" value="FAD/NAD(P)-binding domain"/>
    <property type="match status" value="1"/>
</dbReference>
<dbReference type="PRINTS" id="PR00368">
    <property type="entry name" value="FADPNR"/>
</dbReference>
<evidence type="ECO:0000256" key="2">
    <source>
        <dbReference type="ARBA" id="ARBA00007532"/>
    </source>
</evidence>
<evidence type="ECO:0000256" key="4">
    <source>
        <dbReference type="ARBA" id="ARBA00022827"/>
    </source>
</evidence>
<dbReference type="Pfam" id="PF07992">
    <property type="entry name" value="Pyr_redox_2"/>
    <property type="match status" value="1"/>
</dbReference>
<evidence type="ECO:0000259" key="6">
    <source>
        <dbReference type="Pfam" id="PF02852"/>
    </source>
</evidence>
<sequence>MTETESIAYDVVVLGAGPVGENVADRTRAAGLSTAVVESELVGGECSYWACMPSKALLRPVIARADARRVPGLRQAVQGPLDAAAVLAHRDEYTSHWHDGGQVQWLDGIGADLHRGHGRLTGPRTVTVTGPDGERTVLTARHAVAVCTGTRAQLPPLPGLADVEPWTSREATSSPEVPGRLIVVGGGVVATEMATVWQALGSRVTVLVRGKGLLSRMEPFAGELVAEALVEAGADVRTATSVESVTREDGTVVVVTGSGERIEADEILFATGRAPRTDDIGLDTVGLEPGSWLPVDDSLQVDGTDWLYAVGDVNHRALLTHQGKYQARIAGAAIAARAAGAPPLETGPWGAHAATADHHAVPQVVFTDPEAGAVGLSLAEAEQAGHRVRAVDVDLASVAGAGLYGDGYRGRARMVVDLDEEILRGVTFVGPGVGELIHSATVAVAGQVPVARLWHAVPSYPTISEVWLRLLEAYRG</sequence>
<organism evidence="8 9">
    <name type="scientific">Streptomyces tropicalis</name>
    <dbReference type="NCBI Taxonomy" id="3034234"/>
    <lineage>
        <taxon>Bacteria</taxon>
        <taxon>Bacillati</taxon>
        <taxon>Actinomycetota</taxon>
        <taxon>Actinomycetes</taxon>
        <taxon>Kitasatosporales</taxon>
        <taxon>Streptomycetaceae</taxon>
        <taxon>Streptomyces</taxon>
    </lineage>
</organism>
<gene>
    <name evidence="8" type="ORF">P3H78_09195</name>
</gene>
<comment type="similarity">
    <text evidence="2">Belongs to the class-I pyridine nucleotide-disulfide oxidoreductase family.</text>
</comment>
<dbReference type="Gene3D" id="3.50.50.60">
    <property type="entry name" value="FAD/NAD(P)-binding domain"/>
    <property type="match status" value="2"/>
</dbReference>
<dbReference type="EMBL" id="JARJBB010000004">
    <property type="protein sequence ID" value="MDF3298806.1"/>
    <property type="molecule type" value="Genomic_DNA"/>
</dbReference>
<proteinExistence type="inferred from homology"/>
<dbReference type="Proteomes" id="UP001221150">
    <property type="component" value="Unassembled WGS sequence"/>
</dbReference>
<keyword evidence="5" id="KW-0520">NAD</keyword>
<dbReference type="SUPFAM" id="SSF55424">
    <property type="entry name" value="FAD/NAD-linked reductases, dimerisation (C-terminal) domain"/>
    <property type="match status" value="1"/>
</dbReference>
<dbReference type="InterPro" id="IPR036188">
    <property type="entry name" value="FAD/NAD-bd_sf"/>
</dbReference>
<dbReference type="Pfam" id="PF02852">
    <property type="entry name" value="Pyr_redox_dim"/>
    <property type="match status" value="1"/>
</dbReference>
<dbReference type="InterPro" id="IPR016156">
    <property type="entry name" value="FAD/NAD-linked_Rdtase_dimer_sf"/>
</dbReference>
<comment type="caution">
    <text evidence="8">The sequence shown here is derived from an EMBL/GenBank/DDBJ whole genome shotgun (WGS) entry which is preliminary data.</text>
</comment>
<dbReference type="InterPro" id="IPR050151">
    <property type="entry name" value="Class-I_Pyr_Nuc-Dis_Oxidored"/>
</dbReference>
<comment type="cofactor">
    <cofactor evidence="1">
        <name>FAD</name>
        <dbReference type="ChEBI" id="CHEBI:57692"/>
    </cofactor>
</comment>
<name>A0ABT6A352_9ACTN</name>
<protein>
    <submittedName>
        <fullName evidence="8">NAD(P)/FAD-dependent oxidoreductase</fullName>
    </submittedName>
</protein>
<keyword evidence="3" id="KW-0285">Flavoprotein</keyword>
<dbReference type="PANTHER" id="PTHR22912">
    <property type="entry name" value="DISULFIDE OXIDOREDUCTASE"/>
    <property type="match status" value="1"/>
</dbReference>
<evidence type="ECO:0000313" key="9">
    <source>
        <dbReference type="Proteomes" id="UP001221150"/>
    </source>
</evidence>
<evidence type="ECO:0000256" key="3">
    <source>
        <dbReference type="ARBA" id="ARBA00022630"/>
    </source>
</evidence>
<accession>A0ABT6A352</accession>
<dbReference type="Gene3D" id="3.30.390.30">
    <property type="match status" value="1"/>
</dbReference>
<evidence type="ECO:0000313" key="8">
    <source>
        <dbReference type="EMBL" id="MDF3298806.1"/>
    </source>
</evidence>